<dbReference type="Gramene" id="rna-AYBTSS11_LOCUS5200">
    <property type="protein sequence ID" value="CAJ1931343.1"/>
    <property type="gene ID" value="gene-AYBTSS11_LOCUS5200"/>
</dbReference>
<sequence>MASRKLWRWDLQVSDPHVFYDLFNLHICKASALIILVAVVLYAKPTKSVVWDMLRIYNDFVDAQERRSSNLNESEESDSMTYFTLTDSTCSFGLYWYDGLIATGTASLTKLGAAHLEE</sequence>
<accession>A0AA86RV30</accession>
<name>A0AA86RV30_9FABA</name>
<keyword evidence="3" id="KW-1185">Reference proteome</keyword>
<feature type="transmembrane region" description="Helical" evidence="1">
    <location>
        <begin position="23"/>
        <end position="43"/>
    </location>
</feature>
<proteinExistence type="predicted"/>
<organism evidence="2 3">
    <name type="scientific">Sphenostylis stenocarpa</name>
    <dbReference type="NCBI Taxonomy" id="92480"/>
    <lineage>
        <taxon>Eukaryota</taxon>
        <taxon>Viridiplantae</taxon>
        <taxon>Streptophyta</taxon>
        <taxon>Embryophyta</taxon>
        <taxon>Tracheophyta</taxon>
        <taxon>Spermatophyta</taxon>
        <taxon>Magnoliopsida</taxon>
        <taxon>eudicotyledons</taxon>
        <taxon>Gunneridae</taxon>
        <taxon>Pentapetalae</taxon>
        <taxon>rosids</taxon>
        <taxon>fabids</taxon>
        <taxon>Fabales</taxon>
        <taxon>Fabaceae</taxon>
        <taxon>Papilionoideae</taxon>
        <taxon>50 kb inversion clade</taxon>
        <taxon>NPAAA clade</taxon>
        <taxon>indigoferoid/millettioid clade</taxon>
        <taxon>Phaseoleae</taxon>
        <taxon>Sphenostylis</taxon>
    </lineage>
</organism>
<reference evidence="2" key="1">
    <citation type="submission" date="2023-10" db="EMBL/GenBank/DDBJ databases">
        <authorList>
            <person name="Domelevo Entfellner J.-B."/>
        </authorList>
    </citation>
    <scope>NUCLEOTIDE SEQUENCE</scope>
</reference>
<protein>
    <submittedName>
        <fullName evidence="2">Uncharacterized protein</fullName>
    </submittedName>
</protein>
<gene>
    <name evidence="2" type="ORF">AYBTSS11_LOCUS5200</name>
</gene>
<dbReference type="AlphaFoldDB" id="A0AA86RV30"/>
<dbReference type="EMBL" id="OY731399">
    <property type="protein sequence ID" value="CAJ1931343.1"/>
    <property type="molecule type" value="Genomic_DNA"/>
</dbReference>
<dbReference type="Proteomes" id="UP001189624">
    <property type="component" value="Chromosome 2"/>
</dbReference>
<evidence type="ECO:0000313" key="2">
    <source>
        <dbReference type="EMBL" id="CAJ1931343.1"/>
    </source>
</evidence>
<evidence type="ECO:0000313" key="3">
    <source>
        <dbReference type="Proteomes" id="UP001189624"/>
    </source>
</evidence>
<keyword evidence="1" id="KW-0812">Transmembrane</keyword>
<keyword evidence="1" id="KW-0472">Membrane</keyword>
<keyword evidence="1" id="KW-1133">Transmembrane helix</keyword>
<evidence type="ECO:0000256" key="1">
    <source>
        <dbReference type="SAM" id="Phobius"/>
    </source>
</evidence>